<organism evidence="2 3">
    <name type="scientific">Striga hermonthica</name>
    <name type="common">Purple witchweed</name>
    <name type="synonym">Buchnera hermonthica</name>
    <dbReference type="NCBI Taxonomy" id="68872"/>
    <lineage>
        <taxon>Eukaryota</taxon>
        <taxon>Viridiplantae</taxon>
        <taxon>Streptophyta</taxon>
        <taxon>Embryophyta</taxon>
        <taxon>Tracheophyta</taxon>
        <taxon>Spermatophyta</taxon>
        <taxon>Magnoliopsida</taxon>
        <taxon>eudicotyledons</taxon>
        <taxon>Gunneridae</taxon>
        <taxon>Pentapetalae</taxon>
        <taxon>asterids</taxon>
        <taxon>lamiids</taxon>
        <taxon>Lamiales</taxon>
        <taxon>Orobanchaceae</taxon>
        <taxon>Buchnereae</taxon>
        <taxon>Striga</taxon>
    </lineage>
</organism>
<dbReference type="AlphaFoldDB" id="A0A9N7ML13"/>
<evidence type="ECO:0000313" key="2">
    <source>
        <dbReference type="EMBL" id="CAA0813130.1"/>
    </source>
</evidence>
<feature type="transmembrane region" description="Helical" evidence="1">
    <location>
        <begin position="85"/>
        <end position="110"/>
    </location>
</feature>
<sequence>MREEDEQMRVLQQLCAMIIHVLRLPPLPISFPGFFLLSSQPSSSSPPPPPQISPAAFGLLFTGISVALMLFGLVTFIIGFVMMPLVITLVMLFYFAGFVSVLSEIGRAILWRPPHSSDFAPVWNYSR</sequence>
<keyword evidence="1" id="KW-0472">Membrane</keyword>
<keyword evidence="3" id="KW-1185">Reference proteome</keyword>
<proteinExistence type="predicted"/>
<gene>
    <name evidence="2" type="ORF">SHERM_13689</name>
</gene>
<evidence type="ECO:0008006" key="4">
    <source>
        <dbReference type="Google" id="ProtNLM"/>
    </source>
</evidence>
<dbReference type="OrthoDB" id="1936751at2759"/>
<dbReference type="PANTHER" id="PTHR34781">
    <property type="entry name" value="TRANSMEMBRANE PROTEIN"/>
    <property type="match status" value="1"/>
</dbReference>
<keyword evidence="1" id="KW-0812">Transmembrane</keyword>
<evidence type="ECO:0000256" key="1">
    <source>
        <dbReference type="SAM" id="Phobius"/>
    </source>
</evidence>
<accession>A0A9N7ML13</accession>
<protein>
    <recommendedName>
        <fullName evidence="4">Transmembrane protein</fullName>
    </recommendedName>
</protein>
<feature type="transmembrane region" description="Helical" evidence="1">
    <location>
        <begin position="14"/>
        <end position="35"/>
    </location>
</feature>
<comment type="caution">
    <text evidence="2">The sequence shown here is derived from an EMBL/GenBank/DDBJ whole genome shotgun (WGS) entry which is preliminary data.</text>
</comment>
<keyword evidence="1" id="KW-1133">Transmembrane helix</keyword>
<dbReference type="Proteomes" id="UP001153555">
    <property type="component" value="Unassembled WGS sequence"/>
</dbReference>
<dbReference type="EMBL" id="CACSLK010011299">
    <property type="protein sequence ID" value="CAA0813130.1"/>
    <property type="molecule type" value="Genomic_DNA"/>
</dbReference>
<reference evidence="2" key="1">
    <citation type="submission" date="2019-12" db="EMBL/GenBank/DDBJ databases">
        <authorList>
            <person name="Scholes J."/>
        </authorList>
    </citation>
    <scope>NUCLEOTIDE SEQUENCE</scope>
</reference>
<feature type="transmembrane region" description="Helical" evidence="1">
    <location>
        <begin position="55"/>
        <end position="78"/>
    </location>
</feature>
<name>A0A9N7ML13_STRHE</name>
<evidence type="ECO:0000313" key="3">
    <source>
        <dbReference type="Proteomes" id="UP001153555"/>
    </source>
</evidence>
<dbReference type="PANTHER" id="PTHR34781:SF2">
    <property type="entry name" value="TRANSMEMBRANE PROTEIN"/>
    <property type="match status" value="1"/>
</dbReference>